<protein>
    <submittedName>
        <fullName evidence="10">Glycosyl transferase family 39</fullName>
    </submittedName>
</protein>
<gene>
    <name evidence="10" type="ordered locus">HacjB3_02885</name>
    <name evidence="11" type="ORF">C497_16427</name>
</gene>
<reference evidence="10 12" key="1">
    <citation type="journal article" date="2010" name="J. Bacteriol.">
        <title>Complete genome sequence of Halalkalicoccus jeotgali B3(T), an extremely halophilic archaeon.</title>
        <authorList>
            <person name="Roh S.W."/>
            <person name="Nam Y.D."/>
            <person name="Nam S.H."/>
            <person name="Choi S.H."/>
            <person name="Park H.S."/>
            <person name="Bae J.W."/>
        </authorList>
    </citation>
    <scope>NUCLEOTIDE SEQUENCE [LARGE SCALE GENOMIC DNA]</scope>
    <source>
        <strain evidence="10">B3</strain>
        <strain evidence="12">DSM 18796 / CECT 7217 / JCM 14584 / KCTC 4019 / B3</strain>
    </source>
</reference>
<evidence type="ECO:0000256" key="1">
    <source>
        <dbReference type="ARBA" id="ARBA00004651"/>
    </source>
</evidence>
<feature type="transmembrane region" description="Helical" evidence="8">
    <location>
        <begin position="204"/>
        <end position="225"/>
    </location>
</feature>
<keyword evidence="3" id="KW-0328">Glycosyltransferase</keyword>
<evidence type="ECO:0000313" key="12">
    <source>
        <dbReference type="Proteomes" id="UP000000390"/>
    </source>
</evidence>
<feature type="transmembrane region" description="Helical" evidence="8">
    <location>
        <begin position="110"/>
        <end position="127"/>
    </location>
</feature>
<dbReference type="Proteomes" id="UP000000390">
    <property type="component" value="Chromosome"/>
</dbReference>
<dbReference type="GO" id="GO:0005886">
    <property type="term" value="C:plasma membrane"/>
    <property type="evidence" value="ECO:0007669"/>
    <property type="project" value="UniProtKB-SubCell"/>
</dbReference>
<evidence type="ECO:0000256" key="6">
    <source>
        <dbReference type="ARBA" id="ARBA00022989"/>
    </source>
</evidence>
<keyword evidence="2" id="KW-1003">Cell membrane</keyword>
<feature type="transmembrane region" description="Helical" evidence="8">
    <location>
        <begin position="366"/>
        <end position="386"/>
    </location>
</feature>
<dbReference type="HOGENOM" id="CLU_530645_0_0_2"/>
<dbReference type="STRING" id="795797.HacjB3_02885"/>
<name>D8J775_HALJB</name>
<feature type="transmembrane region" description="Helical" evidence="8">
    <location>
        <begin position="133"/>
        <end position="149"/>
    </location>
</feature>
<keyword evidence="4 10" id="KW-0808">Transferase</keyword>
<reference evidence="11 13" key="2">
    <citation type="journal article" date="2014" name="PLoS Genet.">
        <title>Phylogenetically driven sequencing of extremely halophilic archaea reveals strategies for static and dynamic osmo-response.</title>
        <authorList>
            <person name="Becker E.A."/>
            <person name="Seitzer P.M."/>
            <person name="Tritt A."/>
            <person name="Larsen D."/>
            <person name="Krusor M."/>
            <person name="Yao A.I."/>
            <person name="Wu D."/>
            <person name="Madern D."/>
            <person name="Eisen J.A."/>
            <person name="Darling A.E."/>
            <person name="Facciotti M.T."/>
        </authorList>
    </citation>
    <scope>NUCLEOTIDE SEQUENCE [LARGE SCALE GENOMIC DNA]</scope>
    <source>
        <strain evidence="11">B3</strain>
        <strain evidence="13">DSM 18796 / CECT 7217 / JCM 14584 / KCTC 4019 / B3</strain>
    </source>
</reference>
<proteinExistence type="predicted"/>
<evidence type="ECO:0000256" key="4">
    <source>
        <dbReference type="ARBA" id="ARBA00022679"/>
    </source>
</evidence>
<dbReference type="PANTHER" id="PTHR33908:SF11">
    <property type="entry name" value="MEMBRANE PROTEIN"/>
    <property type="match status" value="1"/>
</dbReference>
<feature type="transmembrane region" description="Helical" evidence="8">
    <location>
        <begin position="340"/>
        <end position="359"/>
    </location>
</feature>
<evidence type="ECO:0000256" key="5">
    <source>
        <dbReference type="ARBA" id="ARBA00022692"/>
    </source>
</evidence>
<evidence type="ECO:0000256" key="8">
    <source>
        <dbReference type="SAM" id="Phobius"/>
    </source>
</evidence>
<feature type="transmembrane region" description="Helical" evidence="8">
    <location>
        <begin position="9"/>
        <end position="29"/>
    </location>
</feature>
<dbReference type="GO" id="GO:0016763">
    <property type="term" value="F:pentosyltransferase activity"/>
    <property type="evidence" value="ECO:0007669"/>
    <property type="project" value="TreeGrafter"/>
</dbReference>
<keyword evidence="13" id="KW-1185">Reference proteome</keyword>
<dbReference type="GO" id="GO:0008610">
    <property type="term" value="P:lipid biosynthetic process"/>
    <property type="evidence" value="ECO:0007669"/>
    <property type="project" value="UniProtKB-ARBA"/>
</dbReference>
<keyword evidence="5 8" id="KW-0812">Transmembrane</keyword>
<organism evidence="10 12">
    <name type="scientific">Halalkalicoccus jeotgali (strain DSM 18796 / CECT 7217 / JCM 14584 / KCTC 4019 / B3)</name>
    <dbReference type="NCBI Taxonomy" id="795797"/>
    <lineage>
        <taxon>Archaea</taxon>
        <taxon>Methanobacteriati</taxon>
        <taxon>Methanobacteriota</taxon>
        <taxon>Stenosarchaea group</taxon>
        <taxon>Halobacteria</taxon>
        <taxon>Halobacteriales</taxon>
        <taxon>Halococcaceae</taxon>
        <taxon>Halalkalicoccus</taxon>
    </lineage>
</organism>
<feature type="transmembrane region" description="Helical" evidence="8">
    <location>
        <begin position="82"/>
        <end position="101"/>
    </location>
</feature>
<dbReference type="OrthoDB" id="114973at2157"/>
<feature type="transmembrane region" description="Helical" evidence="8">
    <location>
        <begin position="312"/>
        <end position="334"/>
    </location>
</feature>
<dbReference type="Pfam" id="PF13231">
    <property type="entry name" value="PMT_2"/>
    <property type="match status" value="1"/>
</dbReference>
<evidence type="ECO:0000313" key="11">
    <source>
        <dbReference type="EMBL" id="ELY33985.1"/>
    </source>
</evidence>
<keyword evidence="7 8" id="KW-0472">Membrane</keyword>
<evidence type="ECO:0000256" key="2">
    <source>
        <dbReference type="ARBA" id="ARBA00022475"/>
    </source>
</evidence>
<accession>D8J775</accession>
<evidence type="ECO:0000259" key="9">
    <source>
        <dbReference type="Pfam" id="PF13231"/>
    </source>
</evidence>
<dbReference type="KEGG" id="hje:HacjB3_02885"/>
<dbReference type="Proteomes" id="UP000011645">
    <property type="component" value="Unassembled WGS sequence"/>
</dbReference>
<feature type="transmembrane region" description="Helical" evidence="8">
    <location>
        <begin position="267"/>
        <end position="291"/>
    </location>
</feature>
<feature type="transmembrane region" description="Helical" evidence="8">
    <location>
        <begin position="161"/>
        <end position="184"/>
    </location>
</feature>
<feature type="domain" description="Glycosyltransferase RgtA/B/C/D-like" evidence="9">
    <location>
        <begin position="61"/>
        <end position="187"/>
    </location>
</feature>
<dbReference type="eggNOG" id="arCOG00567">
    <property type="taxonomic scope" value="Archaea"/>
</dbReference>
<comment type="subcellular location">
    <subcellularLocation>
        <location evidence="1">Cell membrane</location>
        <topology evidence="1">Multi-pass membrane protein</topology>
    </subcellularLocation>
</comment>
<dbReference type="InterPro" id="IPR038731">
    <property type="entry name" value="RgtA/B/C-like"/>
</dbReference>
<dbReference type="EMBL" id="AOHV01000042">
    <property type="protein sequence ID" value="ELY33985.1"/>
    <property type="molecule type" value="Genomic_DNA"/>
</dbReference>
<evidence type="ECO:0000313" key="13">
    <source>
        <dbReference type="Proteomes" id="UP000011645"/>
    </source>
</evidence>
<dbReference type="AlphaFoldDB" id="D8J775"/>
<evidence type="ECO:0000256" key="3">
    <source>
        <dbReference type="ARBA" id="ARBA00022676"/>
    </source>
</evidence>
<feature type="transmembrane region" description="Helical" evidence="8">
    <location>
        <begin position="237"/>
        <end position="255"/>
    </location>
</feature>
<keyword evidence="6 8" id="KW-1133">Transmembrane helix</keyword>
<dbReference type="InterPro" id="IPR050297">
    <property type="entry name" value="LipidA_mod_glycosyltrf_83"/>
</dbReference>
<dbReference type="PATRIC" id="fig|795797.18.peg.576"/>
<evidence type="ECO:0000256" key="7">
    <source>
        <dbReference type="ARBA" id="ARBA00023136"/>
    </source>
</evidence>
<evidence type="ECO:0000313" key="10">
    <source>
        <dbReference type="EMBL" id="ADJ13970.1"/>
    </source>
</evidence>
<dbReference type="EMBL" id="CP002062">
    <property type="protein sequence ID" value="ADJ13970.1"/>
    <property type="molecule type" value="Genomic_DNA"/>
</dbReference>
<sequence>MSRRPSRDVLLVGIIVAIGTLLRIFRIGAESLWLDEGYSVHFVETMSFAAIALELPWTDNSPPLYYLVLDIWTATFGYGESTLRLLSALFGIATIVVIYLLGSELYSRDVGLLSAGLLSVSAFHIWYAQEARMYTLLAFLASLSYLFLLKSMNEEARTEYVVLYVVSTVALGYTHMFGLFVILSQSLFIFSDLVLFEGKTDRKAIVRWVTIQGTVGILLLPYVRVLLVRVLTGRGEVWVSIPPIPYLVTTPLSYFGTSRILQWPPAVYLGLLALIGMLGVVAILPFSRLPGRQVSAESSHIHADERPAQPRAAFLLVLWVMIPIAVPIVITYAITPIFVQRYTIPASIGLFILIARGISRLPRPSARVMAVVLVLSVCLFPLPTMYADDQREQWRESAQYVAGGADGDDLVLLSRGDLEYPFDYYFDSEATVTSASENTLREEQLDQVRDSETVWFVFSHGTRAQEAEMQNAIERTHRPAETRGYNDIRIVKYVAEG</sequence>
<dbReference type="PANTHER" id="PTHR33908">
    <property type="entry name" value="MANNOSYLTRANSFERASE YKCB-RELATED"/>
    <property type="match status" value="1"/>
</dbReference>